<comment type="catalytic activity">
    <reaction evidence="4">
        <text>chorismate = 3-[(1-carboxyvinyl)-oxy]benzoate + H2O</text>
        <dbReference type="Rhea" id="RHEA:40051"/>
        <dbReference type="ChEBI" id="CHEBI:15377"/>
        <dbReference type="ChEBI" id="CHEBI:29748"/>
        <dbReference type="ChEBI" id="CHEBI:76981"/>
        <dbReference type="EC" id="4.2.1.151"/>
    </reaction>
</comment>
<evidence type="ECO:0000313" key="6">
    <source>
        <dbReference type="Proteomes" id="UP000199050"/>
    </source>
</evidence>
<evidence type="ECO:0000313" key="5">
    <source>
        <dbReference type="EMBL" id="SDK93654.1"/>
    </source>
</evidence>
<dbReference type="EC" id="4.2.1.151" evidence="4"/>
<dbReference type="OrthoDB" id="9810112at2"/>
<evidence type="ECO:0000256" key="1">
    <source>
        <dbReference type="ARBA" id="ARBA00004863"/>
    </source>
</evidence>
<dbReference type="UniPathway" id="UPA00079"/>
<dbReference type="PANTHER" id="PTHR37690">
    <property type="entry name" value="CHORISMATE DEHYDRATASE"/>
    <property type="match status" value="1"/>
</dbReference>
<evidence type="ECO:0000256" key="4">
    <source>
        <dbReference type="HAMAP-Rule" id="MF_00995"/>
    </source>
</evidence>
<evidence type="ECO:0000256" key="2">
    <source>
        <dbReference type="ARBA" id="ARBA00022428"/>
    </source>
</evidence>
<keyword evidence="6" id="KW-1185">Reference proteome</keyword>
<protein>
    <recommendedName>
        <fullName evidence="4">Chorismate dehydratase</fullName>
        <ecNumber evidence="4">4.2.1.151</ecNumber>
    </recommendedName>
    <alternativeName>
        <fullName evidence="4">Menaquinone biosynthetic enzyme MqnA</fullName>
    </alternativeName>
</protein>
<comment type="pathway">
    <text evidence="1 4">Quinol/quinone metabolism; menaquinone biosynthesis.</text>
</comment>
<evidence type="ECO:0000256" key="3">
    <source>
        <dbReference type="ARBA" id="ARBA00023239"/>
    </source>
</evidence>
<dbReference type="PANTHER" id="PTHR37690:SF1">
    <property type="entry name" value="CHORISMATE DEHYDRATASE"/>
    <property type="match status" value="1"/>
</dbReference>
<dbReference type="Pfam" id="PF02621">
    <property type="entry name" value="VitK2_biosynth"/>
    <property type="match status" value="1"/>
</dbReference>
<keyword evidence="3 4" id="KW-0456">Lyase</keyword>
<dbReference type="HAMAP" id="MF_00995">
    <property type="entry name" value="MqnA"/>
    <property type="match status" value="1"/>
</dbReference>
<dbReference type="Proteomes" id="UP000199050">
    <property type="component" value="Unassembled WGS sequence"/>
</dbReference>
<proteinExistence type="inferred from homology"/>
<name>A0A1G9FZ20_9BACL</name>
<sequence>MKDQQHTVIGKISYTNSWPVFHNFNPSALKHPAEMVSEVPAILNQGMSRGTIQVGALSSFAYAEASDRLLLLPDLSVSADGPVKSILLFSRVPAEQIGSGRIAVTNTSATSVNLLKILMEKAIGGKPEYITAEPELDSMMDQADACLLIGDHAIKAAWQDQGYLVTDLGQVWKDWTGHSMTFAVWAVNREAAKDKPEAIAEIAAAFVDSKQRGVRNPAPIIREACSRIGGTSEYWDGYFSNLCYDFGERQQEGLNLYFRYAYEMGLLPQEVKMELWSRNLLTRVKE</sequence>
<keyword evidence="2 4" id="KW-0474">Menaquinone biosynthesis</keyword>
<organism evidence="5 6">
    <name type="scientific">Paenibacillus typhae</name>
    <dbReference type="NCBI Taxonomy" id="1174501"/>
    <lineage>
        <taxon>Bacteria</taxon>
        <taxon>Bacillati</taxon>
        <taxon>Bacillota</taxon>
        <taxon>Bacilli</taxon>
        <taxon>Bacillales</taxon>
        <taxon>Paenibacillaceae</taxon>
        <taxon>Paenibacillus</taxon>
    </lineage>
</organism>
<dbReference type="GO" id="GO:0009234">
    <property type="term" value="P:menaquinone biosynthetic process"/>
    <property type="evidence" value="ECO:0007669"/>
    <property type="project" value="UniProtKB-UniRule"/>
</dbReference>
<comment type="similarity">
    <text evidence="4">Belongs to the MqnA/MqnD family. MqnA subfamily.</text>
</comment>
<dbReference type="STRING" id="1174501.SAMN05216192_16210"/>
<dbReference type="GO" id="GO:0016836">
    <property type="term" value="F:hydro-lyase activity"/>
    <property type="evidence" value="ECO:0007669"/>
    <property type="project" value="UniProtKB-UniRule"/>
</dbReference>
<dbReference type="Gene3D" id="3.40.190.10">
    <property type="entry name" value="Periplasmic binding protein-like II"/>
    <property type="match status" value="2"/>
</dbReference>
<dbReference type="AlphaFoldDB" id="A0A1G9FZ20"/>
<gene>
    <name evidence="4" type="primary">mqnA</name>
    <name evidence="5" type="ORF">SAMN05216192_16210</name>
</gene>
<comment type="function">
    <text evidence="4">Catalyzes the dehydration of chorismate into 3-[(1-carboxyvinyl)oxy]benzoate, a step in the biosynthesis of menaquinone (MK, vitamin K2).</text>
</comment>
<accession>A0A1G9FZ20</accession>
<dbReference type="CDD" id="cd13634">
    <property type="entry name" value="PBP2_Sco4506"/>
    <property type="match status" value="1"/>
</dbReference>
<dbReference type="EMBL" id="FNDX01000062">
    <property type="protein sequence ID" value="SDK93654.1"/>
    <property type="molecule type" value="Genomic_DNA"/>
</dbReference>
<dbReference type="InterPro" id="IPR030868">
    <property type="entry name" value="MqnA"/>
</dbReference>
<dbReference type="RefSeq" id="WP_090719790.1">
    <property type="nucleotide sequence ID" value="NZ_CBCSKY010000065.1"/>
</dbReference>
<reference evidence="6" key="1">
    <citation type="submission" date="2016-10" db="EMBL/GenBank/DDBJ databases">
        <authorList>
            <person name="Varghese N."/>
            <person name="Submissions S."/>
        </authorList>
    </citation>
    <scope>NUCLEOTIDE SEQUENCE [LARGE SCALE GENOMIC DNA]</scope>
    <source>
        <strain evidence="6">CGMCC 1.11012</strain>
    </source>
</reference>
<dbReference type="SUPFAM" id="SSF53850">
    <property type="entry name" value="Periplasmic binding protein-like II"/>
    <property type="match status" value="1"/>
</dbReference>
<dbReference type="InterPro" id="IPR003773">
    <property type="entry name" value="Menaquinone_biosynth"/>
</dbReference>